<evidence type="ECO:0000256" key="1">
    <source>
        <dbReference type="HAMAP-Rule" id="MF_02093"/>
    </source>
</evidence>
<comment type="subcellular location">
    <subcellularLocation>
        <location evidence="1">Cell membrane</location>
        <topology evidence="1">Multi-pass membrane protein</topology>
    </subcellularLocation>
</comment>
<evidence type="ECO:0000256" key="2">
    <source>
        <dbReference type="SAM" id="MobiDB-lite"/>
    </source>
</evidence>
<keyword evidence="1" id="KW-0223">Dioxygenase</keyword>
<comment type="function">
    <text evidence="1">Catalyzes the cleavage of beta-carotene at its central double bond (15,15') to yield two molecules of all-trans-retinal.</text>
</comment>
<dbReference type="NCBIfam" id="TIGR03753">
    <property type="entry name" value="blh_monoox"/>
    <property type="match status" value="1"/>
</dbReference>
<keyword evidence="1" id="KW-1133">Transmembrane helix</keyword>
<dbReference type="RefSeq" id="WP_311410767.1">
    <property type="nucleotide sequence ID" value="NZ_JAVRFL010000005.1"/>
</dbReference>
<feature type="transmembrane region" description="Helical" evidence="1">
    <location>
        <begin position="324"/>
        <end position="345"/>
    </location>
</feature>
<dbReference type="EMBL" id="JAVRFL010000005">
    <property type="protein sequence ID" value="MDT0528477.1"/>
    <property type="molecule type" value="Genomic_DNA"/>
</dbReference>
<evidence type="ECO:0000313" key="3">
    <source>
        <dbReference type="EMBL" id="MDT0528477.1"/>
    </source>
</evidence>
<feature type="region of interest" description="Disordered" evidence="2">
    <location>
        <begin position="1"/>
        <end position="41"/>
    </location>
</feature>
<proteinExistence type="inferred from homology"/>
<feature type="binding site" evidence="1">
    <location>
        <position position="90"/>
    </location>
    <ligand>
        <name>Fe cation</name>
        <dbReference type="ChEBI" id="CHEBI:24875"/>
    </ligand>
</feature>
<reference evidence="3" key="1">
    <citation type="submission" date="2023-09" db="EMBL/GenBank/DDBJ databases">
        <title>30 novel species of actinomycetes from the DSMZ collection.</title>
        <authorList>
            <person name="Nouioui I."/>
        </authorList>
    </citation>
    <scope>NUCLEOTIDE SEQUENCE</scope>
    <source>
        <strain evidence="3">DSM 115977</strain>
    </source>
</reference>
<keyword evidence="1" id="KW-0812">Transmembrane</keyword>
<feature type="binding site" evidence="1">
    <location>
        <position position="264"/>
    </location>
    <ligand>
        <name>Fe cation</name>
        <dbReference type="ChEBI" id="CHEBI:24875"/>
    </ligand>
</feature>
<organism evidence="3 4">
    <name type="scientific">Micromonospora reichwaldensis</name>
    <dbReference type="NCBI Taxonomy" id="3075516"/>
    <lineage>
        <taxon>Bacteria</taxon>
        <taxon>Bacillati</taxon>
        <taxon>Actinomycetota</taxon>
        <taxon>Actinomycetes</taxon>
        <taxon>Micromonosporales</taxon>
        <taxon>Micromonosporaceae</taxon>
        <taxon>Micromonospora</taxon>
    </lineage>
</organism>
<dbReference type="EC" id="1.13.11.63" evidence="1"/>
<keyword evidence="1" id="KW-0408">Iron</keyword>
<dbReference type="InterPro" id="IPR022270">
    <property type="entry name" value="Blh_diox"/>
</dbReference>
<feature type="transmembrane region" description="Helical" evidence="1">
    <location>
        <begin position="108"/>
        <end position="129"/>
    </location>
</feature>
<comment type="similarity">
    <text evidence="1">Belongs to the Brp/Blh beta-carotene diooxygenase family.</text>
</comment>
<name>A0ABU2WRE6_9ACTN</name>
<keyword evidence="1" id="KW-1003">Cell membrane</keyword>
<dbReference type="Pfam" id="PF15461">
    <property type="entry name" value="BCD"/>
    <property type="match status" value="1"/>
</dbReference>
<feature type="transmembrane region" description="Helical" evidence="1">
    <location>
        <begin position="135"/>
        <end position="155"/>
    </location>
</feature>
<comment type="caution">
    <text evidence="3">The sequence shown here is derived from an EMBL/GenBank/DDBJ whole genome shotgun (WGS) entry which is preliminary data.</text>
</comment>
<protein>
    <recommendedName>
        <fullName evidence="1">Probable beta-carotene 15,15'-dioxygenase</fullName>
        <ecNumber evidence="1">1.13.11.63</ecNumber>
    </recommendedName>
</protein>
<dbReference type="Proteomes" id="UP001180973">
    <property type="component" value="Unassembled WGS sequence"/>
</dbReference>
<keyword evidence="1" id="KW-0472">Membrane</keyword>
<keyword evidence="1" id="KW-0479">Metal-binding</keyword>
<keyword evidence="1" id="KW-0560">Oxidoreductase</keyword>
<comment type="catalytic activity">
    <reaction evidence="1">
        <text>all-trans-beta-carotene + O2 = 2 all-trans-retinal</text>
        <dbReference type="Rhea" id="RHEA:32887"/>
        <dbReference type="ChEBI" id="CHEBI:15379"/>
        <dbReference type="ChEBI" id="CHEBI:17579"/>
        <dbReference type="ChEBI" id="CHEBI:17898"/>
        <dbReference type="EC" id="1.13.11.63"/>
    </reaction>
</comment>
<feature type="transmembrane region" description="Helical" evidence="1">
    <location>
        <begin position="167"/>
        <end position="185"/>
    </location>
</feature>
<accession>A0ABU2WRE6</accession>
<gene>
    <name evidence="3" type="ORF">RM555_05645</name>
</gene>
<feature type="transmembrane region" description="Helical" evidence="1">
    <location>
        <begin position="205"/>
        <end position="225"/>
    </location>
</feature>
<feature type="binding site" evidence="1">
    <location>
        <position position="147"/>
    </location>
    <ligand>
        <name>Fe cation</name>
        <dbReference type="ChEBI" id="CHEBI:24875"/>
    </ligand>
</feature>
<keyword evidence="4" id="KW-1185">Reference proteome</keyword>
<evidence type="ECO:0000313" key="4">
    <source>
        <dbReference type="Proteomes" id="UP001180973"/>
    </source>
</evidence>
<comment type="cofactor">
    <cofactor evidence="1">
        <name>Fe(2+)</name>
        <dbReference type="ChEBI" id="CHEBI:29033"/>
    </cofactor>
</comment>
<feature type="binding site" evidence="1">
    <location>
        <position position="268"/>
    </location>
    <ligand>
        <name>Fe cation</name>
        <dbReference type="ChEBI" id="CHEBI:24875"/>
    </ligand>
</feature>
<dbReference type="HAMAP" id="MF_02093">
    <property type="entry name" value="Beta_carotene_diox"/>
    <property type="match status" value="1"/>
</dbReference>
<comment type="caution">
    <text evidence="1">Lacks conserved residue(s) required for the propagation of feature annotation.</text>
</comment>
<feature type="region of interest" description="Disordered" evidence="2">
    <location>
        <begin position="348"/>
        <end position="370"/>
    </location>
</feature>
<sequence length="370" mass="38491">MVTSPSSDPARGVAPPVPVAQDRARPRRRPSSAYGTKAPAQQPDRLLRGAGTASQLALGGLLALAPLIGAAGLAGSPGFLIAGLLLGLPHGAVDHLVPAWLAARARPLPARVALLVVYTAVAGAGLVAFRAAPDLALVGFLVVSVVHFGTADVAFHAERDRRPVRPGVTAVLAYGGPPVVVPLALWRDQVDPLLATVAPRAPTLLAVEVRALAFAAVLCAVVVTVRRDLRAGRTRDAHQPVLLVGLFATVPPALAIGAYFAFWHSCRHVARLLRHDPRNTADLAAGRVGRPLRRFARQAAAPTVLAVAALTALITWPGHRADPLPATFAVLAALTLPHAVLVAWTDRRGSGSPSRADGGLLPGRDTRRHS</sequence>